<keyword evidence="5" id="KW-0812">Transmembrane</keyword>
<keyword evidence="10" id="KW-0472">Membrane</keyword>
<dbReference type="GO" id="GO:0005886">
    <property type="term" value="C:plasma membrane"/>
    <property type="evidence" value="ECO:0007669"/>
    <property type="project" value="UniProtKB-SubCell"/>
</dbReference>
<dbReference type="EMBL" id="PDCK01000044">
    <property type="protein sequence ID" value="PRQ24644.1"/>
    <property type="molecule type" value="Genomic_DNA"/>
</dbReference>
<evidence type="ECO:0000256" key="6">
    <source>
        <dbReference type="ARBA" id="ARBA00022729"/>
    </source>
</evidence>
<evidence type="ECO:0000256" key="3">
    <source>
        <dbReference type="ARBA" id="ARBA00010217"/>
    </source>
</evidence>
<evidence type="ECO:0000256" key="1">
    <source>
        <dbReference type="ARBA" id="ARBA00004251"/>
    </source>
</evidence>
<organism evidence="15 16">
    <name type="scientific">Rosa chinensis</name>
    <name type="common">China rose</name>
    <dbReference type="NCBI Taxonomy" id="74649"/>
    <lineage>
        <taxon>Eukaryota</taxon>
        <taxon>Viridiplantae</taxon>
        <taxon>Streptophyta</taxon>
        <taxon>Embryophyta</taxon>
        <taxon>Tracheophyta</taxon>
        <taxon>Spermatophyta</taxon>
        <taxon>Magnoliopsida</taxon>
        <taxon>eudicotyledons</taxon>
        <taxon>Gunneridae</taxon>
        <taxon>Pentapetalae</taxon>
        <taxon>rosids</taxon>
        <taxon>fabids</taxon>
        <taxon>Rosales</taxon>
        <taxon>Rosaceae</taxon>
        <taxon>Rosoideae</taxon>
        <taxon>Rosoideae incertae sedis</taxon>
        <taxon>Rosa</taxon>
    </lineage>
</organism>
<keyword evidence="4" id="KW-1003">Cell membrane</keyword>
<dbReference type="GO" id="GO:0005524">
    <property type="term" value="F:ATP binding"/>
    <property type="evidence" value="ECO:0007669"/>
    <property type="project" value="UniProtKB-KW"/>
</dbReference>
<dbReference type="InterPro" id="IPR050528">
    <property type="entry name" value="L-type_Lectin-RKs"/>
</dbReference>
<comment type="caution">
    <text evidence="15">The sequence shown here is derived from an EMBL/GenBank/DDBJ whole genome shotgun (WGS) entry which is preliminary data.</text>
</comment>
<keyword evidence="6" id="KW-0732">Signal</keyword>
<keyword evidence="8" id="KW-0067">ATP-binding</keyword>
<dbReference type="GO" id="GO:0002229">
    <property type="term" value="P:defense response to oomycetes"/>
    <property type="evidence" value="ECO:0007669"/>
    <property type="project" value="UniProtKB-ARBA"/>
</dbReference>
<protein>
    <recommendedName>
        <fullName evidence="14">Serine-threonine/tyrosine-protein kinase catalytic domain-containing protein</fullName>
    </recommendedName>
</protein>
<dbReference type="GO" id="GO:0004672">
    <property type="term" value="F:protein kinase activity"/>
    <property type="evidence" value="ECO:0007669"/>
    <property type="project" value="InterPro"/>
</dbReference>
<evidence type="ECO:0000313" key="16">
    <source>
        <dbReference type="Proteomes" id="UP000238479"/>
    </source>
</evidence>
<comment type="subcellular location">
    <subcellularLocation>
        <location evidence="1">Cell membrane</location>
        <topology evidence="1">Single-pass type I membrane protein</topology>
    </subcellularLocation>
</comment>
<evidence type="ECO:0000259" key="14">
    <source>
        <dbReference type="Pfam" id="PF07714"/>
    </source>
</evidence>
<gene>
    <name evidence="15" type="ORF">RchiOBHm_Chr6g0274701</name>
</gene>
<reference evidence="15 16" key="1">
    <citation type="journal article" date="2018" name="Nat. Genet.">
        <title>The Rosa genome provides new insights in the design of modern roses.</title>
        <authorList>
            <person name="Bendahmane M."/>
        </authorList>
    </citation>
    <scope>NUCLEOTIDE SEQUENCE [LARGE SCALE GENOMIC DNA]</scope>
    <source>
        <strain evidence="16">cv. Old Blush</strain>
    </source>
</reference>
<dbReference type="Gramene" id="PRQ24644">
    <property type="protein sequence ID" value="PRQ24644"/>
    <property type="gene ID" value="RchiOBHm_Chr6g0274701"/>
</dbReference>
<keyword evidence="9" id="KW-1133">Transmembrane helix</keyword>
<feature type="region of interest" description="Disordered" evidence="13">
    <location>
        <begin position="140"/>
        <end position="170"/>
    </location>
</feature>
<evidence type="ECO:0000256" key="11">
    <source>
        <dbReference type="ARBA" id="ARBA00023170"/>
    </source>
</evidence>
<evidence type="ECO:0000256" key="4">
    <source>
        <dbReference type="ARBA" id="ARBA00022475"/>
    </source>
</evidence>
<dbReference type="PANTHER" id="PTHR27007">
    <property type="match status" value="1"/>
</dbReference>
<feature type="domain" description="Serine-threonine/tyrosine-protein kinase catalytic" evidence="14">
    <location>
        <begin position="3"/>
        <end position="49"/>
    </location>
</feature>
<evidence type="ECO:0000256" key="7">
    <source>
        <dbReference type="ARBA" id="ARBA00022741"/>
    </source>
</evidence>
<dbReference type="InterPro" id="IPR001245">
    <property type="entry name" value="Ser-Thr/Tyr_kinase_cat_dom"/>
</dbReference>
<dbReference type="Gene3D" id="1.10.510.10">
    <property type="entry name" value="Transferase(Phosphotransferase) domain 1"/>
    <property type="match status" value="1"/>
</dbReference>
<comment type="similarity">
    <text evidence="3">In the C-terminal section; belongs to the protein kinase superfamily. Ser/Thr protein kinase family.</text>
</comment>
<evidence type="ECO:0000256" key="13">
    <source>
        <dbReference type="SAM" id="MobiDB-lite"/>
    </source>
</evidence>
<keyword evidence="16" id="KW-1185">Reference proteome</keyword>
<evidence type="ECO:0000256" key="2">
    <source>
        <dbReference type="ARBA" id="ARBA00008536"/>
    </source>
</evidence>
<evidence type="ECO:0000256" key="5">
    <source>
        <dbReference type="ARBA" id="ARBA00022692"/>
    </source>
</evidence>
<keyword evidence="7" id="KW-0547">Nucleotide-binding</keyword>
<dbReference type="Pfam" id="PF07714">
    <property type="entry name" value="PK_Tyr_Ser-Thr"/>
    <property type="match status" value="1"/>
</dbReference>
<accession>A0A2P6PRV8</accession>
<dbReference type="Proteomes" id="UP000238479">
    <property type="component" value="Chromosome 6"/>
</dbReference>
<sequence length="170" mass="18835">MGYMAMEYVTTEKASKESDVFSFGVVALEIACGRKPIDSRYEEKQINLVEWVWELYGEGKIIEVADPKLCGDFDKKQIECLMMVGLWCAHPDYHCRPLIQQAIQVLNFEVPLPNLPLAMPMAFALPLSLSMLYSGDTTGGQRESSGYGSTINSTQLTSSSTPNSNPLAIQ</sequence>
<dbReference type="AlphaFoldDB" id="A0A2P6PRV8"/>
<evidence type="ECO:0000256" key="12">
    <source>
        <dbReference type="ARBA" id="ARBA00023180"/>
    </source>
</evidence>
<keyword evidence="15" id="KW-0808">Transferase</keyword>
<evidence type="ECO:0000256" key="9">
    <source>
        <dbReference type="ARBA" id="ARBA00022989"/>
    </source>
</evidence>
<dbReference type="SUPFAM" id="SSF56112">
    <property type="entry name" value="Protein kinase-like (PK-like)"/>
    <property type="match status" value="1"/>
</dbReference>
<comment type="similarity">
    <text evidence="2">In the N-terminal section; belongs to the leguminous lectin family.</text>
</comment>
<dbReference type="OMA" id="GTIAMME"/>
<name>A0A2P6PRV8_ROSCH</name>
<keyword evidence="11" id="KW-0675">Receptor</keyword>
<evidence type="ECO:0000256" key="10">
    <source>
        <dbReference type="ARBA" id="ARBA00023136"/>
    </source>
</evidence>
<keyword evidence="12" id="KW-0325">Glycoprotein</keyword>
<dbReference type="InterPro" id="IPR011009">
    <property type="entry name" value="Kinase-like_dom_sf"/>
</dbReference>
<dbReference type="FunFam" id="1.10.510.10:FF:000240">
    <property type="entry name" value="Lectin-domain containing receptor kinase A4.3"/>
    <property type="match status" value="1"/>
</dbReference>
<evidence type="ECO:0000313" key="15">
    <source>
        <dbReference type="EMBL" id="PRQ24644.1"/>
    </source>
</evidence>
<proteinExistence type="inferred from homology"/>
<evidence type="ECO:0000256" key="8">
    <source>
        <dbReference type="ARBA" id="ARBA00022840"/>
    </source>
</evidence>